<evidence type="ECO:0000256" key="1">
    <source>
        <dbReference type="SAM" id="MobiDB-lite"/>
    </source>
</evidence>
<reference evidence="2 3" key="1">
    <citation type="submission" date="2021-06" db="EMBL/GenBank/DDBJ databases">
        <title>Caerostris extrusa draft genome.</title>
        <authorList>
            <person name="Kono N."/>
            <person name="Arakawa K."/>
        </authorList>
    </citation>
    <scope>NUCLEOTIDE SEQUENCE [LARGE SCALE GENOMIC DNA]</scope>
</reference>
<organism evidence="2 3">
    <name type="scientific">Caerostris extrusa</name>
    <name type="common">Bark spider</name>
    <name type="synonym">Caerostris bankana</name>
    <dbReference type="NCBI Taxonomy" id="172846"/>
    <lineage>
        <taxon>Eukaryota</taxon>
        <taxon>Metazoa</taxon>
        <taxon>Ecdysozoa</taxon>
        <taxon>Arthropoda</taxon>
        <taxon>Chelicerata</taxon>
        <taxon>Arachnida</taxon>
        <taxon>Araneae</taxon>
        <taxon>Araneomorphae</taxon>
        <taxon>Entelegynae</taxon>
        <taxon>Araneoidea</taxon>
        <taxon>Araneidae</taxon>
        <taxon>Caerostris</taxon>
    </lineage>
</organism>
<accession>A0AAV4XNQ8</accession>
<evidence type="ECO:0000313" key="2">
    <source>
        <dbReference type="EMBL" id="GIY96268.1"/>
    </source>
</evidence>
<protein>
    <submittedName>
        <fullName evidence="2">Uncharacterized protein</fullName>
    </submittedName>
</protein>
<proteinExistence type="predicted"/>
<dbReference type="Proteomes" id="UP001054945">
    <property type="component" value="Unassembled WGS sequence"/>
</dbReference>
<dbReference type="AlphaFoldDB" id="A0AAV4XNQ8"/>
<keyword evidence="3" id="KW-1185">Reference proteome</keyword>
<evidence type="ECO:0000313" key="3">
    <source>
        <dbReference type="Proteomes" id="UP001054945"/>
    </source>
</evidence>
<gene>
    <name evidence="2" type="ORF">CEXT_279941</name>
</gene>
<feature type="compositionally biased region" description="Basic and acidic residues" evidence="1">
    <location>
        <begin position="13"/>
        <end position="25"/>
    </location>
</feature>
<comment type="caution">
    <text evidence="2">The sequence shown here is derived from an EMBL/GenBank/DDBJ whole genome shotgun (WGS) entry which is preliminary data.</text>
</comment>
<sequence>MPVPVTRASTGGRWDDVKGRENSEKGGDMAMELLLPGKLENAFRLQHPSWRYFFFMTFPKVSSTRLPTTKSIAMWHLHDTGSQFELPKLVIASY</sequence>
<name>A0AAV4XNQ8_CAEEX</name>
<feature type="region of interest" description="Disordered" evidence="1">
    <location>
        <begin position="1"/>
        <end position="25"/>
    </location>
</feature>
<dbReference type="EMBL" id="BPLR01018023">
    <property type="protein sequence ID" value="GIY96268.1"/>
    <property type="molecule type" value="Genomic_DNA"/>
</dbReference>